<feature type="compositionally biased region" description="Low complexity" evidence="1">
    <location>
        <begin position="51"/>
        <end position="85"/>
    </location>
</feature>
<feature type="compositionally biased region" description="Pro residues" evidence="1">
    <location>
        <begin position="9"/>
        <end position="19"/>
    </location>
</feature>
<organism evidence="2">
    <name type="scientific">Sesamum latifolium</name>
    <dbReference type="NCBI Taxonomy" id="2727402"/>
    <lineage>
        <taxon>Eukaryota</taxon>
        <taxon>Viridiplantae</taxon>
        <taxon>Streptophyta</taxon>
        <taxon>Embryophyta</taxon>
        <taxon>Tracheophyta</taxon>
        <taxon>Spermatophyta</taxon>
        <taxon>Magnoliopsida</taxon>
        <taxon>eudicotyledons</taxon>
        <taxon>Gunneridae</taxon>
        <taxon>Pentapetalae</taxon>
        <taxon>asterids</taxon>
        <taxon>lamiids</taxon>
        <taxon>Lamiales</taxon>
        <taxon>Pedaliaceae</taxon>
        <taxon>Sesamum</taxon>
    </lineage>
</organism>
<dbReference type="Pfam" id="PF05340">
    <property type="entry name" value="DUF740"/>
    <property type="match status" value="2"/>
</dbReference>
<proteinExistence type="predicted"/>
<comment type="caution">
    <text evidence="2">The sequence shown here is derived from an EMBL/GenBank/DDBJ whole genome shotgun (WGS) entry which is preliminary data.</text>
</comment>
<reference evidence="2" key="1">
    <citation type="submission" date="2020-06" db="EMBL/GenBank/DDBJ databases">
        <authorList>
            <person name="Li T."/>
            <person name="Hu X."/>
            <person name="Zhang T."/>
            <person name="Song X."/>
            <person name="Zhang H."/>
            <person name="Dai N."/>
            <person name="Sheng W."/>
            <person name="Hou X."/>
            <person name="Wei L."/>
        </authorList>
    </citation>
    <scope>NUCLEOTIDE SEQUENCE</scope>
    <source>
        <strain evidence="2">KEN1</strain>
        <tissue evidence="2">Leaf</tissue>
    </source>
</reference>
<evidence type="ECO:0000256" key="1">
    <source>
        <dbReference type="SAM" id="MobiDB-lite"/>
    </source>
</evidence>
<dbReference type="GO" id="GO:0005886">
    <property type="term" value="C:plasma membrane"/>
    <property type="evidence" value="ECO:0007669"/>
    <property type="project" value="TreeGrafter"/>
</dbReference>
<dbReference type="PANTHER" id="PTHR31659:SF9">
    <property type="entry name" value="PROTEIN: UPF0503-LIKE PROTEIN, PUTATIVE (DUF740)-RELATED"/>
    <property type="match status" value="1"/>
</dbReference>
<evidence type="ECO:0000313" key="2">
    <source>
        <dbReference type="EMBL" id="KAL0426271.1"/>
    </source>
</evidence>
<gene>
    <name evidence="2" type="ORF">Slati_2801900</name>
</gene>
<feature type="compositionally biased region" description="Pro residues" evidence="1">
    <location>
        <begin position="86"/>
        <end position="97"/>
    </location>
</feature>
<name>A0AAW2VDA3_9LAMI</name>
<reference evidence="2" key="2">
    <citation type="journal article" date="2024" name="Plant">
        <title>Genomic evolution and insights into agronomic trait innovations of Sesamum species.</title>
        <authorList>
            <person name="Miao H."/>
            <person name="Wang L."/>
            <person name="Qu L."/>
            <person name="Liu H."/>
            <person name="Sun Y."/>
            <person name="Le M."/>
            <person name="Wang Q."/>
            <person name="Wei S."/>
            <person name="Zheng Y."/>
            <person name="Lin W."/>
            <person name="Duan Y."/>
            <person name="Cao H."/>
            <person name="Xiong S."/>
            <person name="Wang X."/>
            <person name="Wei L."/>
            <person name="Li C."/>
            <person name="Ma Q."/>
            <person name="Ju M."/>
            <person name="Zhao R."/>
            <person name="Li G."/>
            <person name="Mu C."/>
            <person name="Tian Q."/>
            <person name="Mei H."/>
            <person name="Zhang T."/>
            <person name="Gao T."/>
            <person name="Zhang H."/>
        </authorList>
    </citation>
    <scope>NUCLEOTIDE SEQUENCE</scope>
    <source>
        <strain evidence="2">KEN1</strain>
    </source>
</reference>
<dbReference type="EMBL" id="JACGWN010000010">
    <property type="protein sequence ID" value="KAL0426271.1"/>
    <property type="molecule type" value="Genomic_DNA"/>
</dbReference>
<feature type="region of interest" description="Disordered" evidence="1">
    <location>
        <begin position="1"/>
        <end position="27"/>
    </location>
</feature>
<dbReference type="AlphaFoldDB" id="A0AAW2VDA3"/>
<dbReference type="InterPro" id="IPR008004">
    <property type="entry name" value="OCTOPUS-like"/>
</dbReference>
<feature type="region of interest" description="Disordered" evidence="1">
    <location>
        <begin position="49"/>
        <end position="104"/>
    </location>
</feature>
<protein>
    <submittedName>
        <fullName evidence="2">Protein OCTOPUS</fullName>
    </submittedName>
</protein>
<dbReference type="PANTHER" id="PTHR31659">
    <property type="entry name" value="PROTEIN: UPF0503-LIKE PROTEIN, PUTATIVE (DUF740)-RELATED"/>
    <property type="match status" value="1"/>
</dbReference>
<accession>A0AAW2VDA3</accession>
<sequence length="638" mass="71179">MNPTSADPTAPPPQPPQPPRSSFSCDRHPHEHFTGFCPSCLCERLTTLDHSSSNTPSSSRRPSSASAAAAAAIKSLFSSSTSKPNNFPPPPPLPKPSKPASFFPELRRTKSFSASKNEALGLCFEPQRNLVMLGKIESCVANKPVFEETENEEDFRDPENVGDDIVVYDDDDDGEGGEIRPVRDSHLENLRNAVEVEVNSGEIVEEEVVSVSSLKPMKDHIDLDAQDKKSSGGGFWAAASVFSKKWQKWRRKQKMKKQNNGDKFAALPVEKPLSRQYRETQSEIADYGFGRRSCDTDPRFSLDAGRISFDDPRYSFDEPRASWDGYLIGRSFPRMAPMVSVMEDAPAVHVPRSDMQIPVEEPTSSCANEGEGVPGGTTQTREYYSDSSSRRRKSLDRSSSIRKTAAAVVAEIDELKMVSNAKVSPTTADYFHGAKVMVGERDLRDSSSHSLRDDCSETFELGSGFRDSSSSVIGNGERKEPKKSRRWSWRIWGFIQRRNGGNKDEDEEEKYSRVNGVERSLSESWQDLRREGNGDVRGGLNRSMLRSNSSVSWRNANHIGGSFGSMRKSGVEMNGHGKKKRDDFVLEKNRSARYSPNHVDNGLLRFYLTPMRSSRRGALGKIKPNNSHSIARSVLRLY</sequence>
<feature type="region of interest" description="Disordered" evidence="1">
    <location>
        <begin position="359"/>
        <end position="400"/>
    </location>
</feature>